<dbReference type="OrthoDB" id="42357at2157"/>
<evidence type="ECO:0000256" key="6">
    <source>
        <dbReference type="SAM" id="Phobius"/>
    </source>
</evidence>
<feature type="transmembrane region" description="Helical" evidence="6">
    <location>
        <begin position="345"/>
        <end position="368"/>
    </location>
</feature>
<feature type="transmembrane region" description="Helical" evidence="6">
    <location>
        <begin position="229"/>
        <end position="248"/>
    </location>
</feature>
<proteinExistence type="predicted"/>
<dbReference type="eggNOG" id="arCOG02174">
    <property type="taxonomic scope" value="Archaea"/>
</dbReference>
<feature type="transmembrane region" description="Helical" evidence="6">
    <location>
        <begin position="197"/>
        <end position="217"/>
    </location>
</feature>
<dbReference type="InterPro" id="IPR004869">
    <property type="entry name" value="MMPL_dom"/>
</dbReference>
<feature type="transmembrane region" description="Helical" evidence="6">
    <location>
        <begin position="269"/>
        <end position="293"/>
    </location>
</feature>
<dbReference type="PANTHER" id="PTHR33406:SF13">
    <property type="entry name" value="MEMBRANE PROTEIN YDFJ"/>
    <property type="match status" value="1"/>
</dbReference>
<dbReference type="Proteomes" id="UP000000365">
    <property type="component" value="Chromosome"/>
</dbReference>
<dbReference type="HOGENOM" id="CLU_007352_0_0_2"/>
<feature type="transmembrane region" description="Helical" evidence="6">
    <location>
        <begin position="15"/>
        <end position="35"/>
    </location>
</feature>
<gene>
    <name evidence="8" type="ordered locus">Mlab_1709</name>
</gene>
<dbReference type="SUPFAM" id="SSF82866">
    <property type="entry name" value="Multidrug efflux transporter AcrB transmembrane domain"/>
    <property type="match status" value="2"/>
</dbReference>
<evidence type="ECO:0000259" key="7">
    <source>
        <dbReference type="Pfam" id="PF03176"/>
    </source>
</evidence>
<evidence type="ECO:0000256" key="1">
    <source>
        <dbReference type="ARBA" id="ARBA00004651"/>
    </source>
</evidence>
<dbReference type="GeneID" id="4795014"/>
<dbReference type="InterPro" id="IPR050545">
    <property type="entry name" value="Mycobact_MmpL"/>
</dbReference>
<evidence type="ECO:0000256" key="3">
    <source>
        <dbReference type="ARBA" id="ARBA00022692"/>
    </source>
</evidence>
<feature type="transmembrane region" description="Helical" evidence="6">
    <location>
        <begin position="645"/>
        <end position="668"/>
    </location>
</feature>
<protein>
    <submittedName>
        <fullName evidence="8">Exporter of the RND superfamily-like protein</fullName>
    </submittedName>
</protein>
<reference evidence="8 9" key="1">
    <citation type="journal article" date="2009" name="Stand. Genomic Sci.">
        <title>Complete genome sequence of Methanocorpusculum labreanum type strain Z.</title>
        <authorList>
            <person name="Anderson I.J."/>
            <person name="Sieprawska-Lupa M."/>
            <person name="Goltsman E."/>
            <person name="Lapidus A."/>
            <person name="Copeland A."/>
            <person name="Glavina Del Rio T."/>
            <person name="Tice H."/>
            <person name="Dalin E."/>
            <person name="Barry K."/>
            <person name="Pitluck S."/>
            <person name="Hauser L."/>
            <person name="Land M."/>
            <person name="Lucas S."/>
            <person name="Richardson P."/>
            <person name="Whitman W.B."/>
            <person name="Kyrpides N.C."/>
        </authorList>
    </citation>
    <scope>NUCLEOTIDE SEQUENCE [LARGE SCALE GENOMIC DNA]</scope>
    <source>
        <strain evidence="9">ATCC 43576 / DSM 4855 / Z</strain>
    </source>
</reference>
<dbReference type="GO" id="GO:0005886">
    <property type="term" value="C:plasma membrane"/>
    <property type="evidence" value="ECO:0007669"/>
    <property type="project" value="UniProtKB-SubCell"/>
</dbReference>
<dbReference type="EMBL" id="CP000559">
    <property type="protein sequence ID" value="ABN07870.1"/>
    <property type="molecule type" value="Genomic_DNA"/>
</dbReference>
<dbReference type="RefSeq" id="WP_011834073.1">
    <property type="nucleotide sequence ID" value="NC_008942.1"/>
</dbReference>
<feature type="transmembrane region" description="Helical" evidence="6">
    <location>
        <begin position="171"/>
        <end position="190"/>
    </location>
</feature>
<feature type="transmembrane region" description="Helical" evidence="6">
    <location>
        <begin position="305"/>
        <end position="324"/>
    </location>
</feature>
<evidence type="ECO:0000313" key="9">
    <source>
        <dbReference type="Proteomes" id="UP000000365"/>
    </source>
</evidence>
<dbReference type="STRING" id="410358.Mlab_1709"/>
<dbReference type="KEGG" id="mla:Mlab_1709"/>
<accession>A2SU64</accession>
<dbReference type="Gene3D" id="1.20.1640.10">
    <property type="entry name" value="Multidrug efflux transporter AcrB transmembrane domain"/>
    <property type="match status" value="2"/>
</dbReference>
<comment type="subcellular location">
    <subcellularLocation>
        <location evidence="1">Cell membrane</location>
        <topology evidence="1">Multi-pass membrane protein</topology>
    </subcellularLocation>
</comment>
<feature type="domain" description="Membrane transport protein MMPL" evidence="7">
    <location>
        <begin position="460"/>
        <end position="668"/>
    </location>
</feature>
<keyword evidence="9" id="KW-1185">Reference proteome</keyword>
<keyword evidence="2" id="KW-1003">Cell membrane</keyword>
<feature type="transmembrane region" description="Helical" evidence="6">
    <location>
        <begin position="566"/>
        <end position="588"/>
    </location>
</feature>
<dbReference type="PANTHER" id="PTHR33406">
    <property type="entry name" value="MEMBRANE PROTEIN MJ1562-RELATED"/>
    <property type="match status" value="1"/>
</dbReference>
<keyword evidence="5 6" id="KW-0472">Membrane</keyword>
<organism evidence="8 9">
    <name type="scientific">Methanocorpusculum labreanum (strain ATCC 43576 / DSM 4855 / Z)</name>
    <dbReference type="NCBI Taxonomy" id="410358"/>
    <lineage>
        <taxon>Archaea</taxon>
        <taxon>Methanobacteriati</taxon>
        <taxon>Methanobacteriota</taxon>
        <taxon>Stenosarchaea group</taxon>
        <taxon>Methanomicrobia</taxon>
        <taxon>Methanomicrobiales</taxon>
        <taxon>Methanocorpusculaceae</taxon>
        <taxon>Methanocorpusculum</taxon>
    </lineage>
</organism>
<dbReference type="AlphaFoldDB" id="A2SU64"/>
<feature type="domain" description="Membrane transport protein MMPL" evidence="7">
    <location>
        <begin position="42"/>
        <end position="326"/>
    </location>
</feature>
<feature type="transmembrane region" description="Helical" evidence="6">
    <location>
        <begin position="609"/>
        <end position="633"/>
    </location>
</feature>
<evidence type="ECO:0000256" key="5">
    <source>
        <dbReference type="ARBA" id="ARBA00023136"/>
    </source>
</evidence>
<evidence type="ECO:0000256" key="4">
    <source>
        <dbReference type="ARBA" id="ARBA00022989"/>
    </source>
</evidence>
<name>A2SU64_METLZ</name>
<dbReference type="Pfam" id="PF03176">
    <property type="entry name" value="MMPL"/>
    <property type="match status" value="2"/>
</dbReference>
<keyword evidence="3 6" id="KW-0812">Transmembrane</keyword>
<sequence>MIDISGTILQKRKQVIIITLLIAVLCLILIPQVSVNYNIIDYLPDEAPSTIALDVMNEEFTQGVPNARIMVPDITIPEALELKKQFAAVDGVEEVTWLDDAVSLDVPFETLDTDAVEAYYKNNTALFSITLDNEKATSAVNELAELAGDDAAMSGLSVSSTFSKGTLSSDIVKIFLIAIPFILAILFLTTTSWFEPFLLMFTIGVAIVINMGTNIIFGEISFITQGVAAILQLAIALDYGIFVLYRFTEIRKDGIPVFESMKHALVKSIGSVTACGIATLIGFAALILMRIQIGPDLGLVLTKGIVISLLCVFTLLPALTLVCSKLIEKTQHRPFIPDLRKLAKCLVKLSFPALIIFALIVIPSVIAIENNDYVYFDLFSDERTAIGQDAIAITDTFGGASSLVLMVQKGNLAEEQEVLDQIEEIPNVVSVISYVGTVGAEIPQEYVPGSTLSELESANYSRMIITVDTSLEDPESFAAIENIRAIGEEHYPGEWYLAGEIANAYDMKSFIEEDNIKIEAVGIIAICIVILIAFQSISLPLILVLVIKSAIWINCAIPYFQGEPMFYISYLVISSLQLGITVDYAIMFTSRYVEFRKLHPKREAVELTISKAAVSILVSAFILLVAGLALWIFSSNALLSEVGMLVGRGSILSILAVLFVLPALLLIFDKIIQKTSLNMQFVPDTTGV</sequence>
<keyword evidence="4 6" id="KW-1133">Transmembrane helix</keyword>
<evidence type="ECO:0000313" key="8">
    <source>
        <dbReference type="EMBL" id="ABN07870.1"/>
    </source>
</evidence>
<evidence type="ECO:0000256" key="2">
    <source>
        <dbReference type="ARBA" id="ARBA00022475"/>
    </source>
</evidence>